<keyword evidence="4" id="KW-1185">Reference proteome</keyword>
<organism evidence="3 4">
    <name type="scientific">Gimesia chilikensis</name>
    <dbReference type="NCBI Taxonomy" id="2605989"/>
    <lineage>
        <taxon>Bacteria</taxon>
        <taxon>Pseudomonadati</taxon>
        <taxon>Planctomycetota</taxon>
        <taxon>Planctomycetia</taxon>
        <taxon>Planctomycetales</taxon>
        <taxon>Planctomycetaceae</taxon>
        <taxon>Gimesia</taxon>
    </lineage>
</organism>
<feature type="domain" description="DUF58" evidence="2">
    <location>
        <begin position="234"/>
        <end position="335"/>
    </location>
</feature>
<name>A0A517PPY3_9PLAN</name>
<feature type="transmembrane region" description="Helical" evidence="1">
    <location>
        <begin position="44"/>
        <end position="63"/>
    </location>
</feature>
<accession>A0A517PPY3</accession>
<sequence>MHEPDKLNVHKQSETAYSWLDTVNTMLHYDFCPQLNQWVDWVRNPSWCLAISILTAFICGLLVNTAILYIAAALAMIILVGVLWPWVSVQGLSAELSFNKVRTRCGESVGARLVVKNSWPWPAWGVYLRHPFSEHDDHLCEVAIDCIPGWKTSEYIWDFSPRKRGIYSTSTAFLETAFPFGLYKKKIPLAVDSVLIVWPEISKLAFMPELREVTSSEDRFASHRAGDYGDVIGTRAFRLGDSLRRVHWSQSARQGQMIVTERQAAAVCALRVIPDLQRAHYRHGNDDSLEAVIRITASICHSLLNQHASVECLVGDQLFRCDGNQRDLQKLLDELASIPNGGLEYSVRKHAASPLPEFIVTNSSGFAQRVNQGANRLRSRMIVVQDAPARQSGKEPRCECEPWLHLDSPEESRQKVFTDSWKKACYAG</sequence>
<proteinExistence type="predicted"/>
<dbReference type="Pfam" id="PF01882">
    <property type="entry name" value="DUF58"/>
    <property type="match status" value="1"/>
</dbReference>
<dbReference type="InterPro" id="IPR002881">
    <property type="entry name" value="DUF58"/>
</dbReference>
<evidence type="ECO:0000259" key="2">
    <source>
        <dbReference type="Pfam" id="PF01882"/>
    </source>
</evidence>
<dbReference type="AlphaFoldDB" id="A0A517PPY3"/>
<protein>
    <recommendedName>
        <fullName evidence="2">DUF58 domain-containing protein</fullName>
    </recommendedName>
</protein>
<dbReference type="PANTHER" id="PTHR34351">
    <property type="entry name" value="SLR1927 PROTEIN-RELATED"/>
    <property type="match status" value="1"/>
</dbReference>
<dbReference type="EMBL" id="CP036266">
    <property type="protein sequence ID" value="QDT21435.1"/>
    <property type="molecule type" value="Genomic_DNA"/>
</dbReference>
<dbReference type="RefSeq" id="WP_145185751.1">
    <property type="nucleotide sequence ID" value="NZ_CP036266.1"/>
</dbReference>
<dbReference type="OrthoDB" id="261597at2"/>
<feature type="transmembrane region" description="Helical" evidence="1">
    <location>
        <begin position="68"/>
        <end position="87"/>
    </location>
</feature>
<evidence type="ECO:0000256" key="1">
    <source>
        <dbReference type="SAM" id="Phobius"/>
    </source>
</evidence>
<dbReference type="Proteomes" id="UP000320421">
    <property type="component" value="Chromosome"/>
</dbReference>
<evidence type="ECO:0000313" key="4">
    <source>
        <dbReference type="Proteomes" id="UP000320421"/>
    </source>
</evidence>
<keyword evidence="1" id="KW-0812">Transmembrane</keyword>
<keyword evidence="1" id="KW-0472">Membrane</keyword>
<keyword evidence="1" id="KW-1133">Transmembrane helix</keyword>
<dbReference type="PANTHER" id="PTHR34351:SF1">
    <property type="entry name" value="SLR1927 PROTEIN"/>
    <property type="match status" value="1"/>
</dbReference>
<reference evidence="3 4" key="1">
    <citation type="submission" date="2019-02" db="EMBL/GenBank/DDBJ databases">
        <title>Deep-cultivation of Planctomycetes and their phenomic and genomic characterization uncovers novel biology.</title>
        <authorList>
            <person name="Wiegand S."/>
            <person name="Jogler M."/>
            <person name="Boedeker C."/>
            <person name="Pinto D."/>
            <person name="Vollmers J."/>
            <person name="Rivas-Marin E."/>
            <person name="Kohn T."/>
            <person name="Peeters S.H."/>
            <person name="Heuer A."/>
            <person name="Rast P."/>
            <person name="Oberbeckmann S."/>
            <person name="Bunk B."/>
            <person name="Jeske O."/>
            <person name="Meyerdierks A."/>
            <person name="Storesund J.E."/>
            <person name="Kallscheuer N."/>
            <person name="Luecker S."/>
            <person name="Lage O.M."/>
            <person name="Pohl T."/>
            <person name="Merkel B.J."/>
            <person name="Hornburger P."/>
            <person name="Mueller R.-W."/>
            <person name="Bruemmer F."/>
            <person name="Labrenz M."/>
            <person name="Spormann A.M."/>
            <person name="Op den Camp H."/>
            <person name="Overmann J."/>
            <person name="Amann R."/>
            <person name="Jetten M.S.M."/>
            <person name="Mascher T."/>
            <person name="Medema M.H."/>
            <person name="Devos D.P."/>
            <person name="Kaster A.-K."/>
            <person name="Ovreas L."/>
            <person name="Rohde M."/>
            <person name="Galperin M.Y."/>
            <person name="Jogler C."/>
        </authorList>
    </citation>
    <scope>NUCLEOTIDE SEQUENCE [LARGE SCALE GENOMIC DNA]</scope>
    <source>
        <strain evidence="3 4">HG66A1</strain>
    </source>
</reference>
<gene>
    <name evidence="3" type="ORF">HG66A1_32360</name>
</gene>
<evidence type="ECO:0000313" key="3">
    <source>
        <dbReference type="EMBL" id="QDT21435.1"/>
    </source>
</evidence>